<keyword evidence="1" id="KW-0175">Coiled coil</keyword>
<dbReference type="InterPro" id="IPR002156">
    <property type="entry name" value="RNaseH_domain"/>
</dbReference>
<dbReference type="InterPro" id="IPR026960">
    <property type="entry name" value="RVT-Znf"/>
</dbReference>
<name>A0A2Z6N8X0_TRISU</name>
<organism evidence="6 7">
    <name type="scientific">Trifolium subterraneum</name>
    <name type="common">Subterranean clover</name>
    <dbReference type="NCBI Taxonomy" id="3900"/>
    <lineage>
        <taxon>Eukaryota</taxon>
        <taxon>Viridiplantae</taxon>
        <taxon>Streptophyta</taxon>
        <taxon>Embryophyta</taxon>
        <taxon>Tracheophyta</taxon>
        <taxon>Spermatophyta</taxon>
        <taxon>Magnoliopsida</taxon>
        <taxon>eudicotyledons</taxon>
        <taxon>Gunneridae</taxon>
        <taxon>Pentapetalae</taxon>
        <taxon>rosids</taxon>
        <taxon>fabids</taxon>
        <taxon>Fabales</taxon>
        <taxon>Fabaceae</taxon>
        <taxon>Papilionoideae</taxon>
        <taxon>50 kb inversion clade</taxon>
        <taxon>NPAAA clade</taxon>
        <taxon>Hologalegina</taxon>
        <taxon>IRL clade</taxon>
        <taxon>Trifolieae</taxon>
        <taxon>Trifolium</taxon>
    </lineage>
</organism>
<feature type="domain" description="Reverse transcriptase zinc-binding" evidence="5">
    <location>
        <begin position="731"/>
        <end position="799"/>
    </location>
</feature>
<proteinExistence type="predicted"/>
<dbReference type="Gene3D" id="3.30.420.10">
    <property type="entry name" value="Ribonuclease H-like superfamily/Ribonuclease H"/>
    <property type="match status" value="1"/>
</dbReference>
<dbReference type="InterPro" id="IPR044730">
    <property type="entry name" value="RNase_H-like_dom_plant"/>
</dbReference>
<evidence type="ECO:0000313" key="6">
    <source>
        <dbReference type="EMBL" id="GAU28119.1"/>
    </source>
</evidence>
<evidence type="ECO:0000256" key="1">
    <source>
        <dbReference type="SAM" id="Coils"/>
    </source>
</evidence>
<feature type="compositionally biased region" description="Basic and acidic residues" evidence="2">
    <location>
        <begin position="188"/>
        <end position="201"/>
    </location>
</feature>
<keyword evidence="7" id="KW-1185">Reference proteome</keyword>
<protein>
    <submittedName>
        <fullName evidence="6">Uncharacterized protein</fullName>
    </submittedName>
</protein>
<dbReference type="GO" id="GO:0003676">
    <property type="term" value="F:nucleic acid binding"/>
    <property type="evidence" value="ECO:0007669"/>
    <property type="project" value="InterPro"/>
</dbReference>
<dbReference type="Pfam" id="PF13456">
    <property type="entry name" value="RVT_3"/>
    <property type="match status" value="1"/>
</dbReference>
<dbReference type="Pfam" id="PF13966">
    <property type="entry name" value="zf-RVT"/>
    <property type="match status" value="1"/>
</dbReference>
<dbReference type="InterPro" id="IPR036397">
    <property type="entry name" value="RNaseH_sf"/>
</dbReference>
<dbReference type="PANTHER" id="PTHR47723">
    <property type="entry name" value="OS05G0353850 PROTEIN"/>
    <property type="match status" value="1"/>
</dbReference>
<dbReference type="GO" id="GO:0004523">
    <property type="term" value="F:RNA-DNA hybrid ribonuclease activity"/>
    <property type="evidence" value="ECO:0007669"/>
    <property type="project" value="InterPro"/>
</dbReference>
<evidence type="ECO:0000259" key="5">
    <source>
        <dbReference type="Pfam" id="PF13966"/>
    </source>
</evidence>
<dbReference type="AlphaFoldDB" id="A0A2Z6N8X0"/>
<reference evidence="7" key="1">
    <citation type="journal article" date="2017" name="Front. Plant Sci.">
        <title>Climate Clever Clovers: New Paradigm to Reduce the Environmental Footprint of Ruminants by Breeding Low Methanogenic Forages Utilizing Haplotype Variation.</title>
        <authorList>
            <person name="Kaur P."/>
            <person name="Appels R."/>
            <person name="Bayer P.E."/>
            <person name="Keeble-Gagnere G."/>
            <person name="Wang J."/>
            <person name="Hirakawa H."/>
            <person name="Shirasawa K."/>
            <person name="Vercoe P."/>
            <person name="Stefanova K."/>
            <person name="Durmic Z."/>
            <person name="Nichols P."/>
            <person name="Revell C."/>
            <person name="Isobe S.N."/>
            <person name="Edwards D."/>
            <person name="Erskine W."/>
        </authorList>
    </citation>
    <scope>NUCLEOTIDE SEQUENCE [LARGE SCALE GENOMIC DNA]</scope>
    <source>
        <strain evidence="7">cv. Daliak</strain>
    </source>
</reference>
<dbReference type="PANTHER" id="PTHR47723:SF23">
    <property type="entry name" value="REVERSE TRANSCRIPTASE-LIKE PROTEIN"/>
    <property type="match status" value="1"/>
</dbReference>
<dbReference type="InterPro" id="IPR043502">
    <property type="entry name" value="DNA/RNA_pol_sf"/>
</dbReference>
<dbReference type="Pfam" id="PF00078">
    <property type="entry name" value="RVT_1"/>
    <property type="match status" value="1"/>
</dbReference>
<dbReference type="InterPro" id="IPR012337">
    <property type="entry name" value="RNaseH-like_sf"/>
</dbReference>
<feature type="domain" description="Reverse transcriptase" evidence="3">
    <location>
        <begin position="597"/>
        <end position="695"/>
    </location>
</feature>
<dbReference type="SUPFAM" id="SSF56672">
    <property type="entry name" value="DNA/RNA polymerases"/>
    <property type="match status" value="1"/>
</dbReference>
<dbReference type="Proteomes" id="UP000242715">
    <property type="component" value="Unassembled WGS sequence"/>
</dbReference>
<feature type="domain" description="RNase H type-1" evidence="4">
    <location>
        <begin position="924"/>
        <end position="1044"/>
    </location>
</feature>
<feature type="coiled-coil region" evidence="1">
    <location>
        <begin position="256"/>
        <end position="283"/>
    </location>
</feature>
<dbReference type="InterPro" id="IPR053151">
    <property type="entry name" value="RNase_H-like"/>
</dbReference>
<gene>
    <name evidence="6" type="ORF">TSUD_295560</name>
</gene>
<sequence>MPSIFLGNASLQQLVVKGNRLAIEIPYAAYHAGLEACKHNLHGRILWPKGSTPLSVVSVKEKLFFIWKELSKWGIISLGSLGTLICTDVITAKPMYERTFGQFSSVLVDIDISQPLRYKLLVERKGYAFFVELENEHIPDFCNVCKVIGHHVDNCKRLNKDEKLKTDKEVNIKKQLPAEPSKVFAQTKDGRPQQSKPKEIINVDNEVINVEETSGKSLQASLKDKEPDNVDLVNNTLLNTMQRQSDNKDESVLSSKAILREQDKQLEEELNDSTTQLEEELNDNSIRDANKELIASQSSSKGSFVAATQITTEDTSSSAETRQTPDIVLQDMAFLNESWAYKVLEDSGPNLAIQDKGFQIYLEDVQDQIQQDGHTDSLLEQEKLASTAFEDALNKQEAFWPEKANLNWHLKGYRNTQYFHRLAKIKTSTKFISSLQDGEHESFLVEEVIPNLIYEEVNTLLTMLPSYDEIKSAVFSLNKDSAPGPDGFGAFFFQHYWDIVKEDVLNVVLDFFTTSWILPGFNSNLIALIPKIPDATSIDQFRPITMANFKFKIISKIIVDRLASILPTIVSDEQNGFIHERNIKNCLCVASKAVNLLHNKSFGGVRQGNPLSPLLFCLAEDVLSRSISKLVADGKLDLIKGTRNCRVPSHSFYADDLMIFCKGKLSGLKALKDLFNLYALESGQVIMNSKSTIFSGSITKGRLALIVQLLNFNIAWKAYLLSIVGRVQLDLYWAKVIWTPDIPPSKSLFAWRLMHGKVPTDENLMIRGCCIASMCNLCNSHEESSFHPFFECAYAIRLWSWLASCLNIVLQFTTIDDMWKLCDLNWSPQCKVTVTAAIINLFNTIWFVRNQARYNNKVTSWRSAISMIIANTSLTGNNTCKPSSNSIRDFTFLKMFRICIHHPKVPILKEILWQPPLVNWFKCNIDGASCGNPGNASCGGIFTDSNANFIYAVSEPLGVAFSYFAELCGAMQAIEIAFQRGWSNIWLETDSTLVVTAFKNPAKPVAWQLRNRWKNVLVMARSLNFIVSHICREGNEVAGLLANHGLSLGSLTYWSDSPLFISECLKKNKLGMPSFRVCSS</sequence>
<dbReference type="CDD" id="cd01650">
    <property type="entry name" value="RT_nLTR_like"/>
    <property type="match status" value="1"/>
</dbReference>
<dbReference type="InterPro" id="IPR000477">
    <property type="entry name" value="RT_dom"/>
</dbReference>
<accession>A0A2Z6N8X0</accession>
<evidence type="ECO:0000313" key="7">
    <source>
        <dbReference type="Proteomes" id="UP000242715"/>
    </source>
</evidence>
<evidence type="ECO:0000259" key="3">
    <source>
        <dbReference type="Pfam" id="PF00078"/>
    </source>
</evidence>
<dbReference type="SUPFAM" id="SSF53098">
    <property type="entry name" value="Ribonuclease H-like"/>
    <property type="match status" value="1"/>
</dbReference>
<feature type="region of interest" description="Disordered" evidence="2">
    <location>
        <begin position="181"/>
        <end position="201"/>
    </location>
</feature>
<dbReference type="CDD" id="cd06222">
    <property type="entry name" value="RNase_H_like"/>
    <property type="match status" value="1"/>
</dbReference>
<evidence type="ECO:0000259" key="4">
    <source>
        <dbReference type="Pfam" id="PF13456"/>
    </source>
</evidence>
<evidence type="ECO:0000256" key="2">
    <source>
        <dbReference type="SAM" id="MobiDB-lite"/>
    </source>
</evidence>
<dbReference type="OrthoDB" id="1432984at2759"/>
<dbReference type="EMBL" id="DF973368">
    <property type="protein sequence ID" value="GAU28119.1"/>
    <property type="molecule type" value="Genomic_DNA"/>
</dbReference>